<dbReference type="InterPro" id="IPR035976">
    <property type="entry name" value="Sushi/SCR/CCP_sf"/>
</dbReference>
<gene>
    <name evidence="6" type="ORF">OFUS_LOCUS16615</name>
</gene>
<protein>
    <submittedName>
        <fullName evidence="6">Uncharacterized protein</fullName>
    </submittedName>
</protein>
<dbReference type="PROSITE" id="PS00022">
    <property type="entry name" value="EGF_1"/>
    <property type="match status" value="1"/>
</dbReference>
<keyword evidence="2" id="KW-0245">EGF-like domain</keyword>
<keyword evidence="3" id="KW-0768">Sushi</keyword>
<dbReference type="AlphaFoldDB" id="A0A8S4PEU4"/>
<dbReference type="Gene3D" id="2.10.70.10">
    <property type="entry name" value="Complement Module, domain 1"/>
    <property type="match status" value="2"/>
</dbReference>
<dbReference type="OrthoDB" id="6128431at2759"/>
<evidence type="ECO:0000256" key="3">
    <source>
        <dbReference type="PROSITE-ProRule" id="PRU00302"/>
    </source>
</evidence>
<dbReference type="SMART" id="SM00181">
    <property type="entry name" value="EGF"/>
    <property type="match status" value="2"/>
</dbReference>
<dbReference type="PROSITE" id="PS50026">
    <property type="entry name" value="EGF_3"/>
    <property type="match status" value="1"/>
</dbReference>
<dbReference type="InterPro" id="IPR000742">
    <property type="entry name" value="EGF"/>
</dbReference>
<feature type="domain" description="Sushi" evidence="5">
    <location>
        <begin position="33"/>
        <end position="97"/>
    </location>
</feature>
<comment type="caution">
    <text evidence="2">Lacks conserved residue(s) required for the propagation of feature annotation.</text>
</comment>
<dbReference type="Gene3D" id="2.10.25.10">
    <property type="entry name" value="Laminin"/>
    <property type="match status" value="2"/>
</dbReference>
<feature type="domain" description="EGF-like" evidence="4">
    <location>
        <begin position="129"/>
        <end position="163"/>
    </location>
</feature>
<feature type="domain" description="Sushi" evidence="5">
    <location>
        <begin position="1"/>
        <end position="32"/>
    </location>
</feature>
<evidence type="ECO:0000256" key="1">
    <source>
        <dbReference type="ARBA" id="ARBA00023157"/>
    </source>
</evidence>
<dbReference type="CDD" id="cd00033">
    <property type="entry name" value="CCP"/>
    <property type="match status" value="2"/>
</dbReference>
<dbReference type="Pfam" id="PF23106">
    <property type="entry name" value="EGF_Teneurin"/>
    <property type="match status" value="1"/>
</dbReference>
<proteinExistence type="predicted"/>
<evidence type="ECO:0000313" key="7">
    <source>
        <dbReference type="Proteomes" id="UP000749559"/>
    </source>
</evidence>
<evidence type="ECO:0000313" key="6">
    <source>
        <dbReference type="EMBL" id="CAH1791540.1"/>
    </source>
</evidence>
<organism evidence="6 7">
    <name type="scientific">Owenia fusiformis</name>
    <name type="common">Polychaete worm</name>
    <dbReference type="NCBI Taxonomy" id="6347"/>
    <lineage>
        <taxon>Eukaryota</taxon>
        <taxon>Metazoa</taxon>
        <taxon>Spiralia</taxon>
        <taxon>Lophotrochozoa</taxon>
        <taxon>Annelida</taxon>
        <taxon>Polychaeta</taxon>
        <taxon>Sedentaria</taxon>
        <taxon>Canalipalpata</taxon>
        <taxon>Sabellida</taxon>
        <taxon>Oweniida</taxon>
        <taxon>Oweniidae</taxon>
        <taxon>Owenia</taxon>
    </lineage>
</organism>
<evidence type="ECO:0000256" key="2">
    <source>
        <dbReference type="PROSITE-ProRule" id="PRU00076"/>
    </source>
</evidence>
<dbReference type="Proteomes" id="UP000749559">
    <property type="component" value="Unassembled WGS sequence"/>
</dbReference>
<dbReference type="EMBL" id="CAIIXF020000008">
    <property type="protein sequence ID" value="CAH1791540.1"/>
    <property type="molecule type" value="Genomic_DNA"/>
</dbReference>
<feature type="disulfide bond" evidence="2">
    <location>
        <begin position="153"/>
        <end position="162"/>
    </location>
</feature>
<evidence type="ECO:0000259" key="5">
    <source>
        <dbReference type="PROSITE" id="PS50923"/>
    </source>
</evidence>
<comment type="caution">
    <text evidence="6">The sequence shown here is derived from an EMBL/GenBank/DDBJ whole genome shotgun (WGS) entry which is preliminary data.</text>
</comment>
<evidence type="ECO:0000259" key="4">
    <source>
        <dbReference type="PROSITE" id="PS50026"/>
    </source>
</evidence>
<feature type="non-terminal residue" evidence="6">
    <location>
        <position position="285"/>
    </location>
</feature>
<keyword evidence="1 2" id="KW-1015">Disulfide bond</keyword>
<sequence length="285" mass="31577">FVCDEGYVIKGSQVMKCLKKLKWKFDMPSCKAITCPDLVLPDNLVIVKGSTTTNIYGNTIVFACDDDMYKLVGESTMTCTGNGPKGIWSSQLPSCKEKACLGDYNCSIHGECVGGQCECDQGWLGRQCTEPDCSQQNNCYDHGACIKPNVCKCRAGWSGESCEINQCLKNHHTCQTCVEDYACGWSGGPNPECFPGDPTQPDTTLVAGPWFYWNCVTIEKSTGCSPEIKAAPCSERCDNTKDTYKGMFCQQCRDFEKCFNMDTNFASLTINISITYSEHINFDKR</sequence>
<dbReference type="Pfam" id="PF00084">
    <property type="entry name" value="Sushi"/>
    <property type="match status" value="2"/>
</dbReference>
<keyword evidence="7" id="KW-1185">Reference proteome</keyword>
<feature type="disulfide bond" evidence="3">
    <location>
        <begin position="3"/>
        <end position="30"/>
    </location>
</feature>
<dbReference type="SUPFAM" id="SSF57535">
    <property type="entry name" value="Complement control module/SCR domain"/>
    <property type="match status" value="2"/>
</dbReference>
<dbReference type="InterPro" id="IPR000436">
    <property type="entry name" value="Sushi_SCR_CCP_dom"/>
</dbReference>
<dbReference type="PROSITE" id="PS50923">
    <property type="entry name" value="SUSHI"/>
    <property type="match status" value="2"/>
</dbReference>
<reference evidence="6" key="1">
    <citation type="submission" date="2022-03" db="EMBL/GenBank/DDBJ databases">
        <authorList>
            <person name="Martin C."/>
        </authorList>
    </citation>
    <scope>NUCLEOTIDE SEQUENCE</scope>
</reference>
<accession>A0A8S4PEU4</accession>
<dbReference type="SMART" id="SM00032">
    <property type="entry name" value="CCP"/>
    <property type="match status" value="1"/>
</dbReference>
<dbReference type="PROSITE" id="PS01186">
    <property type="entry name" value="EGF_2"/>
    <property type="match status" value="1"/>
</dbReference>
<name>A0A8S4PEU4_OWEFU</name>